<comment type="subcellular location">
    <subcellularLocation>
        <location evidence="1">Membrane</location>
        <topology evidence="1">Multi-pass membrane protein</topology>
    </subcellularLocation>
</comment>
<gene>
    <name evidence="8" type="ORF">WN72_36470</name>
</gene>
<evidence type="ECO:0000256" key="3">
    <source>
        <dbReference type="ARBA" id="ARBA00022692"/>
    </source>
</evidence>
<reference evidence="8 9" key="1">
    <citation type="submission" date="2018-06" db="EMBL/GenBank/DDBJ databases">
        <title>Comparative genomics of Bradyrhizobium nodulating Arachidis hypogaea.</title>
        <authorList>
            <person name="Li Y."/>
        </authorList>
    </citation>
    <scope>NUCLEOTIDE SEQUENCE [LARGE SCALE GENOMIC DNA]</scope>
    <source>
        <strain evidence="8 9">CCBAU 051107</strain>
    </source>
</reference>
<evidence type="ECO:0000256" key="1">
    <source>
        <dbReference type="ARBA" id="ARBA00004141"/>
    </source>
</evidence>
<accession>A0AAE7NVK6</accession>
<feature type="transmembrane region" description="Helical" evidence="7">
    <location>
        <begin position="103"/>
        <end position="125"/>
    </location>
</feature>
<proteinExistence type="inferred from homology"/>
<dbReference type="EMBL" id="CP030050">
    <property type="protein sequence ID" value="QOZ71176.1"/>
    <property type="molecule type" value="Genomic_DNA"/>
</dbReference>
<comment type="similarity">
    <text evidence="2">Belongs to the autoinducer-2 exporter (AI-2E) (TC 2.A.86) family.</text>
</comment>
<feature type="region of interest" description="Disordered" evidence="6">
    <location>
        <begin position="13"/>
        <end position="32"/>
    </location>
</feature>
<evidence type="ECO:0000256" key="2">
    <source>
        <dbReference type="ARBA" id="ARBA00009773"/>
    </source>
</evidence>
<feature type="transmembrane region" description="Helical" evidence="7">
    <location>
        <begin position="274"/>
        <end position="302"/>
    </location>
</feature>
<evidence type="ECO:0000256" key="5">
    <source>
        <dbReference type="ARBA" id="ARBA00023136"/>
    </source>
</evidence>
<evidence type="ECO:0000313" key="8">
    <source>
        <dbReference type="EMBL" id="QOZ71176.1"/>
    </source>
</evidence>
<keyword evidence="5 7" id="KW-0472">Membrane</keyword>
<dbReference type="PANTHER" id="PTHR21716:SF16">
    <property type="entry name" value="BLL1467 PROTEIN"/>
    <property type="match status" value="1"/>
</dbReference>
<feature type="transmembrane region" description="Helical" evidence="7">
    <location>
        <begin position="198"/>
        <end position="217"/>
    </location>
</feature>
<dbReference type="PANTHER" id="PTHR21716">
    <property type="entry name" value="TRANSMEMBRANE PROTEIN"/>
    <property type="match status" value="1"/>
</dbReference>
<protein>
    <submittedName>
        <fullName evidence="8">AI-2E family transporter</fullName>
    </submittedName>
</protein>
<feature type="transmembrane region" description="Helical" evidence="7">
    <location>
        <begin position="346"/>
        <end position="373"/>
    </location>
</feature>
<dbReference type="InterPro" id="IPR002549">
    <property type="entry name" value="AI-2E-like"/>
</dbReference>
<evidence type="ECO:0000256" key="7">
    <source>
        <dbReference type="SAM" id="Phobius"/>
    </source>
</evidence>
<dbReference type="GO" id="GO:0016020">
    <property type="term" value="C:membrane"/>
    <property type="evidence" value="ECO:0007669"/>
    <property type="project" value="UniProtKB-SubCell"/>
</dbReference>
<dbReference type="Pfam" id="PF01594">
    <property type="entry name" value="AI-2E_transport"/>
    <property type="match status" value="1"/>
</dbReference>
<organism evidence="8 9">
    <name type="scientific">Bradyrhizobium arachidis</name>
    <dbReference type="NCBI Taxonomy" id="858423"/>
    <lineage>
        <taxon>Bacteria</taxon>
        <taxon>Pseudomonadati</taxon>
        <taxon>Pseudomonadota</taxon>
        <taxon>Alphaproteobacteria</taxon>
        <taxon>Hyphomicrobiales</taxon>
        <taxon>Nitrobacteraceae</taxon>
        <taxon>Bradyrhizobium</taxon>
    </lineage>
</organism>
<feature type="transmembrane region" description="Helical" evidence="7">
    <location>
        <begin position="53"/>
        <end position="83"/>
    </location>
</feature>
<dbReference type="KEGG" id="barh:WN72_36470"/>
<dbReference type="AlphaFoldDB" id="A0AAE7NVK6"/>
<evidence type="ECO:0000256" key="4">
    <source>
        <dbReference type="ARBA" id="ARBA00022989"/>
    </source>
</evidence>
<name>A0AAE7NVK6_9BRAD</name>
<keyword evidence="3 7" id="KW-0812">Transmembrane</keyword>
<feature type="compositionally biased region" description="Low complexity" evidence="6">
    <location>
        <begin position="13"/>
        <end position="22"/>
    </location>
</feature>
<evidence type="ECO:0000256" key="6">
    <source>
        <dbReference type="SAM" id="MobiDB-lite"/>
    </source>
</evidence>
<keyword evidence="4 7" id="KW-1133">Transmembrane helix</keyword>
<dbReference type="GeneID" id="64071878"/>
<sequence length="392" mass="41832">MEDGGNALVSLSMLPEESPSSPGQDAGASESEALPTQAVDNVEMPLPSSPQTFFLGSLLTLAVLAAVYVASSIILPVVLAFVLQLILQPAVDLLERIGLPRAVGALLAILLVVGALVGFVAALSVPAASWAEKLPDGLPRLETHLVVLKRPIEALQKVVQQAEHVADSPGKKEPTVSVRRDLGLTGVLFAGTRAVLDGLFTTVLVLYFLLVAGDIFLRRIVEVLPNFADKRQAVDIFQQIEADISAYLLTITAMNAAVGIATAAAMYLCGLGDPLLWGAAAFLLNYVPILGPLLGTVIFLLAGMLSFDSLWWALLPAILYFCIHLAEGETLTPMLLARRFTLNPVLIILSLVFWFWMWGVPGAILAVPMLAILKIVSDRVRPLKALGHVLEG</sequence>
<dbReference type="RefSeq" id="WP_014493217.1">
    <property type="nucleotide sequence ID" value="NZ_CP030050.1"/>
</dbReference>
<dbReference type="GO" id="GO:0055085">
    <property type="term" value="P:transmembrane transport"/>
    <property type="evidence" value="ECO:0007669"/>
    <property type="project" value="TreeGrafter"/>
</dbReference>
<feature type="transmembrane region" description="Helical" evidence="7">
    <location>
        <begin position="309"/>
        <end position="326"/>
    </location>
</feature>
<feature type="transmembrane region" description="Helical" evidence="7">
    <location>
        <begin position="246"/>
        <end position="268"/>
    </location>
</feature>
<dbReference type="Proteomes" id="UP000594015">
    <property type="component" value="Chromosome"/>
</dbReference>
<evidence type="ECO:0000313" key="9">
    <source>
        <dbReference type="Proteomes" id="UP000594015"/>
    </source>
</evidence>